<dbReference type="EC" id="2.7.7.6" evidence="2 10"/>
<evidence type="ECO:0000256" key="9">
    <source>
        <dbReference type="ARBA" id="ARBA00048552"/>
    </source>
</evidence>
<dbReference type="GO" id="GO:0003677">
    <property type="term" value="F:DNA binding"/>
    <property type="evidence" value="ECO:0007669"/>
    <property type="project" value="UniProtKB-UniRule"/>
</dbReference>
<keyword evidence="4 10" id="KW-0240">DNA-directed RNA polymerase</keyword>
<dbReference type="GO" id="GO:0003899">
    <property type="term" value="F:DNA-directed RNA polymerase activity"/>
    <property type="evidence" value="ECO:0007669"/>
    <property type="project" value="UniProtKB-UniRule"/>
</dbReference>
<dbReference type="AlphaFoldDB" id="A0A101E7F1"/>
<dbReference type="Proteomes" id="UP000264445">
    <property type="component" value="Unassembled WGS sequence"/>
</dbReference>
<dbReference type="NCBIfam" id="TIGR00690">
    <property type="entry name" value="rpoZ"/>
    <property type="match status" value="1"/>
</dbReference>
<sequence length="70" mass="7961">MILYPSIVDLMEKVDSKYTLCALVAKRARQLVAGDKKLVDIDSDKPVTIATEEVYRGLITYERPQKYGIK</sequence>
<comment type="subunit">
    <text evidence="10">The RNAP catalytic core consists of 2 alpha, 1 beta, 1 beta' and 1 omega subunit. When a sigma factor is associated with the core the holoenzyme is formed, which can initiate transcription.</text>
</comment>
<comment type="caution">
    <text evidence="11">The sequence shown here is derived from an EMBL/GenBank/DDBJ whole genome shotgun (WGS) entry which is preliminary data.</text>
</comment>
<comment type="similarity">
    <text evidence="1 10">Belongs to the RNA polymerase subunit omega family.</text>
</comment>
<dbReference type="GO" id="GO:0000428">
    <property type="term" value="C:DNA-directed RNA polymerase complex"/>
    <property type="evidence" value="ECO:0007669"/>
    <property type="project" value="UniProtKB-KW"/>
</dbReference>
<evidence type="ECO:0000256" key="6">
    <source>
        <dbReference type="ARBA" id="ARBA00022695"/>
    </source>
</evidence>
<dbReference type="HAMAP" id="MF_00366">
    <property type="entry name" value="RNApol_bact_RpoZ"/>
    <property type="match status" value="1"/>
</dbReference>
<dbReference type="SUPFAM" id="SSF63562">
    <property type="entry name" value="RPB6/omega subunit-like"/>
    <property type="match status" value="1"/>
</dbReference>
<keyword evidence="7 10" id="KW-0804">Transcription</keyword>
<dbReference type="Proteomes" id="UP000529861">
    <property type="component" value="Unassembled WGS sequence"/>
</dbReference>
<evidence type="ECO:0000313" key="14">
    <source>
        <dbReference type="Proteomes" id="UP000529861"/>
    </source>
</evidence>
<evidence type="ECO:0000313" key="11">
    <source>
        <dbReference type="EMBL" id="HBT49490.1"/>
    </source>
</evidence>
<evidence type="ECO:0000313" key="13">
    <source>
        <dbReference type="Proteomes" id="UP000264445"/>
    </source>
</evidence>
<evidence type="ECO:0000256" key="7">
    <source>
        <dbReference type="ARBA" id="ARBA00023163"/>
    </source>
</evidence>
<evidence type="ECO:0000256" key="1">
    <source>
        <dbReference type="ARBA" id="ARBA00006711"/>
    </source>
</evidence>
<evidence type="ECO:0000313" key="12">
    <source>
        <dbReference type="EMBL" id="NNG66210.1"/>
    </source>
</evidence>
<evidence type="ECO:0000256" key="8">
    <source>
        <dbReference type="ARBA" id="ARBA00029924"/>
    </source>
</evidence>
<dbReference type="PANTHER" id="PTHR34476:SF1">
    <property type="entry name" value="DNA-DIRECTED RNA POLYMERASE SUBUNIT OMEGA"/>
    <property type="match status" value="1"/>
</dbReference>
<dbReference type="EMBL" id="DOLB01000096">
    <property type="protein sequence ID" value="HBT49490.1"/>
    <property type="molecule type" value="Genomic_DNA"/>
</dbReference>
<name>A0A101E7F1_9THEO</name>
<comment type="function">
    <text evidence="10">Promotes RNA polymerase assembly. Latches the N- and C-terminal regions of the beta' subunit thereby facilitating its interaction with the beta and alpha subunits.</text>
</comment>
<dbReference type="OMA" id="FERQKFG"/>
<evidence type="ECO:0000256" key="5">
    <source>
        <dbReference type="ARBA" id="ARBA00022679"/>
    </source>
</evidence>
<dbReference type="Pfam" id="PF01192">
    <property type="entry name" value="RNA_pol_Rpb6"/>
    <property type="match status" value="1"/>
</dbReference>
<protein>
    <recommendedName>
        <fullName evidence="3 10">DNA-directed RNA polymerase subunit omega</fullName>
        <shortName evidence="10">RNAP omega subunit</shortName>
        <ecNumber evidence="2 10">2.7.7.6</ecNumber>
    </recommendedName>
    <alternativeName>
        <fullName evidence="10">RNA polymerase omega subunit</fullName>
    </alternativeName>
    <alternativeName>
        <fullName evidence="8 10">Transcriptase subunit omega</fullName>
    </alternativeName>
</protein>
<proteinExistence type="inferred from homology"/>
<dbReference type="GO" id="GO:0006351">
    <property type="term" value="P:DNA-templated transcription"/>
    <property type="evidence" value="ECO:0007669"/>
    <property type="project" value="UniProtKB-UniRule"/>
</dbReference>
<evidence type="ECO:0000256" key="10">
    <source>
        <dbReference type="HAMAP-Rule" id="MF_00366"/>
    </source>
</evidence>
<dbReference type="InterPro" id="IPR036161">
    <property type="entry name" value="RPB6/omega-like_sf"/>
</dbReference>
<comment type="catalytic activity">
    <reaction evidence="9 10">
        <text>RNA(n) + a ribonucleoside 5'-triphosphate = RNA(n+1) + diphosphate</text>
        <dbReference type="Rhea" id="RHEA:21248"/>
        <dbReference type="Rhea" id="RHEA-COMP:14527"/>
        <dbReference type="Rhea" id="RHEA-COMP:17342"/>
        <dbReference type="ChEBI" id="CHEBI:33019"/>
        <dbReference type="ChEBI" id="CHEBI:61557"/>
        <dbReference type="ChEBI" id="CHEBI:140395"/>
        <dbReference type="EC" id="2.7.7.6"/>
    </reaction>
</comment>
<evidence type="ECO:0000256" key="2">
    <source>
        <dbReference type="ARBA" id="ARBA00012418"/>
    </source>
</evidence>
<dbReference type="SMART" id="SM01409">
    <property type="entry name" value="RNA_pol_Rpb6"/>
    <property type="match status" value="1"/>
</dbReference>
<evidence type="ECO:0000256" key="4">
    <source>
        <dbReference type="ARBA" id="ARBA00022478"/>
    </source>
</evidence>
<dbReference type="Gene3D" id="3.90.940.10">
    <property type="match status" value="1"/>
</dbReference>
<dbReference type="EMBL" id="JABEQB010000005">
    <property type="protein sequence ID" value="NNG66210.1"/>
    <property type="molecule type" value="Genomic_DNA"/>
</dbReference>
<reference evidence="12 14" key="2">
    <citation type="submission" date="2020-04" db="EMBL/GenBank/DDBJ databases">
        <title>Draft genome sequence of Caldanaerobacter sunterraneus. strain 1523vc isolated from Griffin hot spring, Kamchatka, Russia.</title>
        <authorList>
            <person name="Toshchakov S.V."/>
            <person name="Podosokorskaya O.A."/>
            <person name="Kublanov I.V."/>
            <person name="Korzhenkov A."/>
            <person name="Patrushev M.V."/>
        </authorList>
    </citation>
    <scope>NUCLEOTIDE SEQUENCE [LARGE SCALE GENOMIC DNA]</scope>
    <source>
        <strain evidence="12 14">1523vc</strain>
    </source>
</reference>
<dbReference type="InterPro" id="IPR003716">
    <property type="entry name" value="DNA-dir_RNA_pol_omega"/>
</dbReference>
<organism evidence="11 13">
    <name type="scientific">Caldanaerobacter subterraneus</name>
    <dbReference type="NCBI Taxonomy" id="911092"/>
    <lineage>
        <taxon>Bacteria</taxon>
        <taxon>Bacillati</taxon>
        <taxon>Bacillota</taxon>
        <taxon>Clostridia</taxon>
        <taxon>Thermoanaerobacterales</taxon>
        <taxon>Thermoanaerobacteraceae</taxon>
        <taxon>Caldanaerobacter</taxon>
    </lineage>
</organism>
<evidence type="ECO:0000256" key="3">
    <source>
        <dbReference type="ARBA" id="ARBA00013725"/>
    </source>
</evidence>
<accession>A0A101E7F1</accession>
<reference evidence="11 13" key="1">
    <citation type="journal article" date="2018" name="Nat. Biotechnol.">
        <title>A standardized bacterial taxonomy based on genome phylogeny substantially revises the tree of life.</title>
        <authorList>
            <person name="Parks D.H."/>
            <person name="Chuvochina M."/>
            <person name="Waite D.W."/>
            <person name="Rinke C."/>
            <person name="Skarshewski A."/>
            <person name="Chaumeil P.A."/>
            <person name="Hugenholtz P."/>
        </authorList>
    </citation>
    <scope>NUCLEOTIDE SEQUENCE [LARGE SCALE GENOMIC DNA]</scope>
    <source>
        <strain evidence="11">UBA12544</strain>
    </source>
</reference>
<dbReference type="PANTHER" id="PTHR34476">
    <property type="entry name" value="DNA-DIRECTED RNA POLYMERASE SUBUNIT OMEGA"/>
    <property type="match status" value="1"/>
</dbReference>
<keyword evidence="5 10" id="KW-0808">Transferase</keyword>
<keyword evidence="6 10" id="KW-0548">Nucleotidyltransferase</keyword>
<gene>
    <name evidence="10" type="primary">rpoZ</name>
    <name evidence="11" type="ORF">DEA61_06635</name>
    <name evidence="12" type="ORF">HKI81_03010</name>
</gene>
<dbReference type="InterPro" id="IPR006110">
    <property type="entry name" value="Pol_omega/Rpo6/RPB6"/>
</dbReference>
<dbReference type="RefSeq" id="WP_011025767.1">
    <property type="nucleotide sequence ID" value="NZ_DOLB01000096.1"/>
</dbReference>
<dbReference type="SMR" id="A0A101E7F1"/>